<dbReference type="STRING" id="6573.A0A210Q230"/>
<dbReference type="Gene3D" id="1.10.510.10">
    <property type="entry name" value="Transferase(Phosphotransferase) domain 1"/>
    <property type="match status" value="1"/>
</dbReference>
<dbReference type="Pfam" id="PF00069">
    <property type="entry name" value="Pkinase"/>
    <property type="match status" value="1"/>
</dbReference>
<dbReference type="Gene3D" id="3.40.50.300">
    <property type="entry name" value="P-loop containing nucleotide triphosphate hydrolases"/>
    <property type="match status" value="1"/>
</dbReference>
<evidence type="ECO:0000313" key="3">
    <source>
        <dbReference type="EMBL" id="OWF42782.1"/>
    </source>
</evidence>
<feature type="compositionally biased region" description="Polar residues" evidence="1">
    <location>
        <begin position="1034"/>
        <end position="1046"/>
    </location>
</feature>
<dbReference type="InterPro" id="IPR027417">
    <property type="entry name" value="P-loop_NTPase"/>
</dbReference>
<dbReference type="OrthoDB" id="8927528at2759"/>
<dbReference type="GO" id="GO:0005524">
    <property type="term" value="F:ATP binding"/>
    <property type="evidence" value="ECO:0007669"/>
    <property type="project" value="InterPro"/>
</dbReference>
<dbReference type="Proteomes" id="UP000242188">
    <property type="component" value="Unassembled WGS sequence"/>
</dbReference>
<organism evidence="3 4">
    <name type="scientific">Mizuhopecten yessoensis</name>
    <name type="common">Japanese scallop</name>
    <name type="synonym">Patinopecten yessoensis</name>
    <dbReference type="NCBI Taxonomy" id="6573"/>
    <lineage>
        <taxon>Eukaryota</taxon>
        <taxon>Metazoa</taxon>
        <taxon>Spiralia</taxon>
        <taxon>Lophotrochozoa</taxon>
        <taxon>Mollusca</taxon>
        <taxon>Bivalvia</taxon>
        <taxon>Autobranchia</taxon>
        <taxon>Pteriomorphia</taxon>
        <taxon>Pectinida</taxon>
        <taxon>Pectinoidea</taxon>
        <taxon>Pectinidae</taxon>
        <taxon>Mizuhopecten</taxon>
    </lineage>
</organism>
<dbReference type="InterPro" id="IPR000719">
    <property type="entry name" value="Prot_kinase_dom"/>
</dbReference>
<dbReference type="PANTHER" id="PTHR26392:SF92">
    <property type="entry name" value="PROTEIN KINASE DOMAIN-CONTAINING PROTEIN"/>
    <property type="match status" value="1"/>
</dbReference>
<feature type="region of interest" description="Disordered" evidence="1">
    <location>
        <begin position="1034"/>
        <end position="1056"/>
    </location>
</feature>
<keyword evidence="3" id="KW-0418">Kinase</keyword>
<keyword evidence="3" id="KW-0675">Receptor</keyword>
<accession>A0A210Q230</accession>
<dbReference type="SUPFAM" id="SSF56112">
    <property type="entry name" value="Protein kinase-like (PK-like)"/>
    <property type="match status" value="1"/>
</dbReference>
<evidence type="ECO:0000256" key="1">
    <source>
        <dbReference type="SAM" id="MobiDB-lite"/>
    </source>
</evidence>
<proteinExistence type="predicted"/>
<dbReference type="Pfam" id="PF00350">
    <property type="entry name" value="Dynamin_N"/>
    <property type="match status" value="1"/>
</dbReference>
<dbReference type="SUPFAM" id="SSF52540">
    <property type="entry name" value="P-loop containing nucleoside triphosphate hydrolases"/>
    <property type="match status" value="1"/>
</dbReference>
<dbReference type="PANTHER" id="PTHR26392">
    <property type="entry name" value="MITOGEN-ACTIVATED PROTEIN KINASE KINASE KINASE 7-RELATED"/>
    <property type="match status" value="1"/>
</dbReference>
<protein>
    <submittedName>
        <fullName evidence="3">Serine/threonine-protein kinase/receptor</fullName>
    </submittedName>
</protein>
<dbReference type="InterPro" id="IPR045063">
    <property type="entry name" value="Dynamin_N"/>
</dbReference>
<dbReference type="PROSITE" id="PS50011">
    <property type="entry name" value="PROTEIN_KINASE_DOM"/>
    <property type="match status" value="1"/>
</dbReference>
<name>A0A210Q230_MIZYE</name>
<keyword evidence="3" id="KW-0808">Transferase</keyword>
<comment type="caution">
    <text evidence="3">The sequence shown here is derived from an EMBL/GenBank/DDBJ whole genome shotgun (WGS) entry which is preliminary data.</text>
</comment>
<dbReference type="AlphaFoldDB" id="A0A210Q230"/>
<dbReference type="SMART" id="SM00220">
    <property type="entry name" value="S_TKc"/>
    <property type="match status" value="1"/>
</dbReference>
<dbReference type="GO" id="GO:0004672">
    <property type="term" value="F:protein kinase activity"/>
    <property type="evidence" value="ECO:0007669"/>
    <property type="project" value="InterPro"/>
</dbReference>
<evidence type="ECO:0000313" key="4">
    <source>
        <dbReference type="Proteomes" id="UP000242188"/>
    </source>
</evidence>
<feature type="domain" description="Protein kinase" evidence="2">
    <location>
        <begin position="770"/>
        <end position="1056"/>
    </location>
</feature>
<dbReference type="EMBL" id="NEDP02005221">
    <property type="protein sequence ID" value="OWF42782.1"/>
    <property type="molecule type" value="Genomic_DNA"/>
</dbReference>
<reference evidence="3 4" key="1">
    <citation type="journal article" date="2017" name="Nat. Ecol. Evol.">
        <title>Scallop genome provides insights into evolution of bilaterian karyotype and development.</title>
        <authorList>
            <person name="Wang S."/>
            <person name="Zhang J."/>
            <person name="Jiao W."/>
            <person name="Li J."/>
            <person name="Xun X."/>
            <person name="Sun Y."/>
            <person name="Guo X."/>
            <person name="Huan P."/>
            <person name="Dong B."/>
            <person name="Zhang L."/>
            <person name="Hu X."/>
            <person name="Sun X."/>
            <person name="Wang J."/>
            <person name="Zhao C."/>
            <person name="Wang Y."/>
            <person name="Wang D."/>
            <person name="Huang X."/>
            <person name="Wang R."/>
            <person name="Lv J."/>
            <person name="Li Y."/>
            <person name="Zhang Z."/>
            <person name="Liu B."/>
            <person name="Lu W."/>
            <person name="Hui Y."/>
            <person name="Liang J."/>
            <person name="Zhou Z."/>
            <person name="Hou R."/>
            <person name="Li X."/>
            <person name="Liu Y."/>
            <person name="Li H."/>
            <person name="Ning X."/>
            <person name="Lin Y."/>
            <person name="Zhao L."/>
            <person name="Xing Q."/>
            <person name="Dou J."/>
            <person name="Li Y."/>
            <person name="Mao J."/>
            <person name="Guo H."/>
            <person name="Dou H."/>
            <person name="Li T."/>
            <person name="Mu C."/>
            <person name="Jiang W."/>
            <person name="Fu Q."/>
            <person name="Fu X."/>
            <person name="Miao Y."/>
            <person name="Liu J."/>
            <person name="Yu Q."/>
            <person name="Li R."/>
            <person name="Liao H."/>
            <person name="Li X."/>
            <person name="Kong Y."/>
            <person name="Jiang Z."/>
            <person name="Chourrout D."/>
            <person name="Li R."/>
            <person name="Bao Z."/>
        </authorList>
    </citation>
    <scope>NUCLEOTIDE SEQUENCE [LARGE SCALE GENOMIC DNA]</scope>
    <source>
        <strain evidence="3 4">PY_sf001</strain>
    </source>
</reference>
<evidence type="ECO:0000259" key="2">
    <source>
        <dbReference type="PROSITE" id="PS50011"/>
    </source>
</evidence>
<keyword evidence="4" id="KW-1185">Reference proteome</keyword>
<dbReference type="InterPro" id="IPR011009">
    <property type="entry name" value="Kinase-like_dom_sf"/>
</dbReference>
<gene>
    <name evidence="3" type="ORF">KP79_PYT10875</name>
</gene>
<sequence>MTTTMMSASVNSDDSGYLDAVERAEEYDDLFDIADKLGVSTANLDEIEEIKERLVMHLTRTLAGNPKDLNANSMAISSQEDKHKREKLLSLLVDLQKIMEKHSVEATGELLEMRGTDAIASYLKIEGTSDDLKKEMETKIKSLKEEECRFVVAGETSAGKSTLINLLLGSDILPTSMQSCTSVITKISYGSSLGAEIVYKNGKVRRFFDLTQESLEKEVWPIIFVRDDKSRQRETETDVLHVKFEVPACILKCGLVLIDSPGIGENEAMDDIIASYVQENFVMGFVYVIKSDNAGGVDEDRLLTLIRVILEKQRTQSDDKTAIPFNPKSTVFVCNRWDAIKPNEQDVVFKNAVKKLSKCWPSLSADQIVRMSTTSALREANVDADFIPETYRIMLEHLRNIYIIALDTRIQSTYQWVANVVTRSMFHIGAIVRDLNTSEEDINQRTRNITKNLEALQHKAEDVFLRLHRDLEEKTNEVCKEFRERLKRPSVKEKLLRWETCELPSSDGKTWPQVKDKLDFKFSQRLSDVLEEWNEENNYIVKIEEKIFSEVHEELNILQSDFNAIEKNMGVTELSKSLSKSMHQQLHAATPMASIFGMTNPGVNEQAMPLKLMTQAQNPWGKILQRVKMVDEFRNACKRKSYSVDPMKIATKRAESSWKKMVLKEENDNILKSFVESIMERPMKQLSKIQKNIPALIDSNKKSLEHAFCCRLDAMESKNRYHFMLKDFETPAKHISDFGNGYIAITTFRNEQLELQEEFKSSLGKSTNSFRSSNVILDGGATTSMKRVERGLWTVLQPGKVSTNDGSKDTTIRMYSRLSGVESTFREVARIKRLNCPNIAKLLGIHYSDAPPPVSLFLGNLDTLSIARNQDPMGFKVDIPRIFLEVAAGVNYFHCVQMVHMELSINTVTVDQYRNVKLTGGCFPRHAKLPENSSEIRAAEFVYIPPFVLRGHKYVNRADIYAFGLLMYEVLCIDKPFRSKHSLSLSDFTKTMHLGQCIRTEQGFSRLESKDQIIIEELVNMTVPTDRLCDTLTGWTNSSSSSQPNVIHQRDEDTKL</sequence>